<feature type="domain" description="UBR-type" evidence="11">
    <location>
        <begin position="102"/>
        <end position="175"/>
    </location>
</feature>
<comment type="function">
    <text evidence="10">Ubiquitin ligase protein which is a component of the N-end rule pathway. Recognizes and binds to proteins bearing specific N-terminal residues that are destabilizing according to the N-end rule, leading to their ubiquitination and subsequent degradation.</text>
</comment>
<dbReference type="InterPro" id="IPR044046">
    <property type="entry name" value="E3_ligase_UBR-like_C"/>
</dbReference>
<dbReference type="GO" id="GO:0071596">
    <property type="term" value="P:ubiquitin-dependent protein catabolic process via the N-end rule pathway"/>
    <property type="evidence" value="ECO:0007669"/>
    <property type="project" value="UniProtKB-UniRule"/>
</dbReference>
<keyword evidence="7 10" id="KW-0862">Zinc</keyword>
<evidence type="ECO:0000256" key="4">
    <source>
        <dbReference type="ARBA" id="ARBA00022723"/>
    </source>
</evidence>
<dbReference type="Gene3D" id="2.10.110.30">
    <property type="match status" value="1"/>
</dbReference>
<dbReference type="PANTHER" id="PTHR21497:SF24">
    <property type="entry name" value="E3 UBIQUITIN-PROTEIN LIGASE UBR1"/>
    <property type="match status" value="1"/>
</dbReference>
<evidence type="ECO:0000256" key="2">
    <source>
        <dbReference type="ARBA" id="ARBA00004906"/>
    </source>
</evidence>
<dbReference type="SUPFAM" id="SSF46785">
    <property type="entry name" value="Winged helix' DNA-binding domain"/>
    <property type="match status" value="1"/>
</dbReference>
<dbReference type="GeneID" id="66115112"/>
<evidence type="ECO:0000256" key="10">
    <source>
        <dbReference type="RuleBase" id="RU366018"/>
    </source>
</evidence>
<evidence type="ECO:0000259" key="11">
    <source>
        <dbReference type="PROSITE" id="PS51157"/>
    </source>
</evidence>
<accession>A0A9P8AGG9</accession>
<protein>
    <recommendedName>
        <fullName evidence="10">E3 ubiquitin-protein ligase</fullName>
        <ecNumber evidence="10">2.3.2.27</ecNumber>
    </recommendedName>
</protein>
<dbReference type="GO" id="GO:0016567">
    <property type="term" value="P:protein ubiquitination"/>
    <property type="evidence" value="ECO:0007669"/>
    <property type="project" value="UniProtKB-UniRule"/>
</dbReference>
<proteinExistence type="inferred from homology"/>
<evidence type="ECO:0000313" key="12">
    <source>
        <dbReference type="EMBL" id="KAG7192340.1"/>
    </source>
</evidence>
<dbReference type="GO" id="GO:0005737">
    <property type="term" value="C:cytoplasm"/>
    <property type="evidence" value="ECO:0007669"/>
    <property type="project" value="TreeGrafter"/>
</dbReference>
<dbReference type="InterPro" id="IPR036390">
    <property type="entry name" value="WH_DNA-bd_sf"/>
</dbReference>
<dbReference type="InterPro" id="IPR055194">
    <property type="entry name" value="UBR1-like_WH"/>
</dbReference>
<gene>
    <name evidence="12" type="ORF">KQ657_001738</name>
</gene>
<dbReference type="OrthoDB" id="26387at2759"/>
<dbReference type="RefSeq" id="XP_043047890.1">
    <property type="nucleotide sequence ID" value="XM_043192522.1"/>
</dbReference>
<dbReference type="PANTHER" id="PTHR21497">
    <property type="entry name" value="UBIQUITIN LIGASE E3 ALPHA-RELATED"/>
    <property type="match status" value="1"/>
</dbReference>
<dbReference type="Pfam" id="PF22960">
    <property type="entry name" value="WHD_UBR1"/>
    <property type="match status" value="1"/>
</dbReference>
<evidence type="ECO:0000256" key="9">
    <source>
        <dbReference type="PROSITE-ProRule" id="PRU00508"/>
    </source>
</evidence>
<keyword evidence="6 10" id="KW-0833">Ubl conjugation pathway</keyword>
<evidence type="ECO:0000313" key="13">
    <source>
        <dbReference type="Proteomes" id="UP000790833"/>
    </source>
</evidence>
<dbReference type="EMBL" id="JAHMUF010000018">
    <property type="protein sequence ID" value="KAG7192340.1"/>
    <property type="molecule type" value="Genomic_DNA"/>
</dbReference>
<organism evidence="12 13">
    <name type="scientific">Scheffersomyces spartinae</name>
    <dbReference type="NCBI Taxonomy" id="45513"/>
    <lineage>
        <taxon>Eukaryota</taxon>
        <taxon>Fungi</taxon>
        <taxon>Dikarya</taxon>
        <taxon>Ascomycota</taxon>
        <taxon>Saccharomycotina</taxon>
        <taxon>Pichiomycetes</taxon>
        <taxon>Debaryomycetaceae</taxon>
        <taxon>Scheffersomyces</taxon>
    </lineage>
</organism>
<evidence type="ECO:0000256" key="1">
    <source>
        <dbReference type="ARBA" id="ARBA00000900"/>
    </source>
</evidence>
<dbReference type="FunFam" id="2.10.110.30:FF:000002">
    <property type="entry name" value="Putative e3 ubiquitin-protein ligase ubr3"/>
    <property type="match status" value="1"/>
</dbReference>
<dbReference type="PROSITE" id="PS51157">
    <property type="entry name" value="ZF_UBR"/>
    <property type="match status" value="1"/>
</dbReference>
<evidence type="ECO:0000256" key="8">
    <source>
        <dbReference type="ARBA" id="ARBA00046341"/>
    </source>
</evidence>
<dbReference type="Pfam" id="PF02207">
    <property type="entry name" value="zf-UBR"/>
    <property type="match status" value="1"/>
</dbReference>
<dbReference type="CDD" id="cd19672">
    <property type="entry name" value="UBR-box_UBR1_like"/>
    <property type="match status" value="1"/>
</dbReference>
<dbReference type="GO" id="GO:0000151">
    <property type="term" value="C:ubiquitin ligase complex"/>
    <property type="evidence" value="ECO:0007669"/>
    <property type="project" value="TreeGrafter"/>
</dbReference>
<evidence type="ECO:0000256" key="5">
    <source>
        <dbReference type="ARBA" id="ARBA00022771"/>
    </source>
</evidence>
<dbReference type="GO" id="GO:0061630">
    <property type="term" value="F:ubiquitin protein ligase activity"/>
    <property type="evidence" value="ECO:0007669"/>
    <property type="project" value="UniProtKB-UniRule"/>
</dbReference>
<keyword evidence="3 10" id="KW-0808">Transferase</keyword>
<reference evidence="12" key="1">
    <citation type="submission" date="2021-03" db="EMBL/GenBank/DDBJ databases">
        <authorList>
            <person name="Palmer J.M."/>
        </authorList>
    </citation>
    <scope>NUCLEOTIDE SEQUENCE</scope>
    <source>
        <strain evidence="12">ARV_011</strain>
    </source>
</reference>
<comment type="caution">
    <text evidence="12">The sequence shown here is derived from an EMBL/GenBank/DDBJ whole genome shotgun (WGS) entry which is preliminary data.</text>
</comment>
<dbReference type="InterPro" id="IPR003126">
    <property type="entry name" value="Znf_UBR"/>
</dbReference>
<evidence type="ECO:0000256" key="3">
    <source>
        <dbReference type="ARBA" id="ARBA00022679"/>
    </source>
</evidence>
<comment type="similarity">
    <text evidence="8 10">Belongs to the E3 ubiquitin-protein ligase UBR1-like family.</text>
</comment>
<dbReference type="InterPro" id="IPR039164">
    <property type="entry name" value="UBR1-like"/>
</dbReference>
<dbReference type="InterPro" id="IPR042065">
    <property type="entry name" value="E3_ELL-like"/>
</dbReference>
<keyword evidence="5 10" id="KW-0863">Zinc-finger</keyword>
<dbReference type="GO" id="GO:0008270">
    <property type="term" value="F:zinc ion binding"/>
    <property type="evidence" value="ECO:0007669"/>
    <property type="project" value="UniProtKB-UniRule"/>
</dbReference>
<dbReference type="SMART" id="SM00396">
    <property type="entry name" value="ZnF_UBR1"/>
    <property type="match status" value="1"/>
</dbReference>
<comment type="catalytic activity">
    <reaction evidence="1 10">
        <text>S-ubiquitinyl-[E2 ubiquitin-conjugating enzyme]-L-cysteine + [acceptor protein]-L-lysine = [E2 ubiquitin-conjugating enzyme]-L-cysteine + N(6)-ubiquitinyl-[acceptor protein]-L-lysine.</text>
        <dbReference type="EC" id="2.3.2.27"/>
    </reaction>
</comment>
<dbReference type="EC" id="2.3.2.27" evidence="10"/>
<sequence length="1928" mass="223429">MTSIPELDDLRRFLFLLPRKSNFQFTKETRKQIRKELFCTLSKRTKYINWIFPNLERSIGTNDKLTVLDKELDWSFSKYFKRVLKSRGDTNSHDDRAYHVNLACARIFRKGEPIYRCLTCGYDDTCALCSHCFREEYHVGHKVNINICQRENGGVCDCGDPEAWVRDFVCPYTKYLHNNDDVSMENDGSDGVADGDSLLKSEMPKELQKLLLGVMEILLDYVIDVMTSNDLHFYDFNSTNISTITKYSFYGELDGEKYDTRGMRDVSDGKFALMVYNDQVRHYRDAVQRIRLASKKVKAFATMVTDRLQSYGKAKVLVTENLELLRERQKILSATGLATCIRCLRDVFREEMVDEIVRWICSFTESELFKSNVTTKDLLCQAFCKRWKKGLAQPERIALSTEYIYRTGTLDLKYNIPKIQTTTKESLRKDDHWYHQVERWNLPEKLCQTSEYNTDTTDLQPNTCHLGSRFQYFIYFDIRFWKSIRTVLHDMYSCSVITNLNFKNVLCAQYVDIYPTVADMLLTKDREPETNVMGVLSTQIFTCPSNSTLIVQHHDLSRIFASIYSFLTEERIRTLDDITITHKISIWSLKIRRWCQCFFDVSYILTRSNDFKSIVEYNIIPMACDIIALFQGRPVIIREGKTHVEYESPDYTAFFQNVPVIYLFAENIAHCFSTMKNINKHEQKVLCKNAIMYVVTFLLKLESNNYPGLLDDTIDIDLKVQRNAKRDPRSNELIQEYRIDKEKVSFLHPLHSLLAFLIQFAEFESSFEVKQIIDDTINKMGQTNIPNPTVSIFDYSVRTIVLMSQIKSGFWVRNGFSVRSQLQLYRNTNLRECGYMRDLFLIQVFVNTYEPDFVCNLLFDRWQLLEGWTLKSGGFPIDQNEDAIFPYDHHTLSYILDECLNFFIQLQSEVLYLRGLKENNLNETHIRNELIHNLCFGPMTYSKLCSNIPEHVSMEKRFDLMLQDVSTFSAPTGANDVGMYKLKDEFINEVNPYYFNYTANMKDDVLKLLKHRIMKKTNKTMNKIVIEPNLRNAEELGIYRHIGNYSLSSYFSDFIIKTLLYIVDQGVDKSDNLLETTLHLIHICALERYINTDDDNNTGKTFFANFTRQSDIHGTTIAQLLFNMLDGEAMKDHRAKIRSIFAIFDTKYSNVNNMLLGCISQFDSIKLTDKTNEGDPQKAISRKKRIAKDRQARLMAKFKEQQSLFLKQNQNEIEETSDVEMVEYGDDEGWQFPEPHCLYCQNALDNAGPFGIITYVSKSSEFRKVPFDDPYWFMKAFSDSHNLDNDETTKEEAEDETYSEKWKQYMKWIRESNVMGPGFSSHKHVESKVVSQSCGHGMHFQCYVNFLNTNRNKQQQISRNVPESIEHREFLCPLCKAINNMFIPILWVPNKKSLENFVLPLEATATVNVFEQLGNQDLHEPKWLEKFGSLATKDLEELSQLTATASNMIGQNSKEITTSDQKSFRSMLTNMFQILTLLVFPRVFKADSTLILTNTIKSTEISLRGLGSISCVIDQISNNALLNLRAINEFRNNVLLMKMKNWLSTPAAKADVYMKLLTGLSQLSNKQLPLQVQSADFFEILVNVIPLPSLGFLFNAIFKACFVGHILQVLSILVTKLNTSNSRTDNEHYGLRDIPSMMNSNNGIYTVEVFRRLSEAHGLDHVNADIGAILYTMLIKSVTPFLRRAAILAYVNCADIESLPVFESSQRLEADRLCDILKVPSVAQMLQEFIQPEGDNCYNGTIFNSYVQHLKSRQTVNSNANAMQLELKYELEYPGIVKLIDLPDRLDYFFTNYYYLDRYNNPHTRMENPAICLYCAEVMDVQRTSIGEQEGQCTIHYLKECAGCVGLFLLPKDRTILILTRNGGSFHAAPYLDKHGELPSEMKKSKPLYLMRPRYNDFLRNVWLLHNVVNYVARKLDSVVDAGGWDTL</sequence>
<dbReference type="Proteomes" id="UP000790833">
    <property type="component" value="Unassembled WGS sequence"/>
</dbReference>
<evidence type="ECO:0000256" key="7">
    <source>
        <dbReference type="ARBA" id="ARBA00022833"/>
    </source>
</evidence>
<comment type="pathway">
    <text evidence="2 10">Protein modification; protein ubiquitination.</text>
</comment>
<evidence type="ECO:0000256" key="6">
    <source>
        <dbReference type="ARBA" id="ARBA00022786"/>
    </source>
</evidence>
<feature type="zinc finger region" description="UBR-type" evidence="9">
    <location>
        <begin position="102"/>
        <end position="175"/>
    </location>
</feature>
<name>A0A9P8AGG9_9ASCO</name>
<keyword evidence="13" id="KW-1185">Reference proteome</keyword>
<dbReference type="Gene3D" id="1.10.10.2670">
    <property type="entry name" value="E3 ubiquitin-protein ligase"/>
    <property type="match status" value="1"/>
</dbReference>
<keyword evidence="4 10" id="KW-0479">Metal-binding</keyword>
<dbReference type="Pfam" id="PF18995">
    <property type="entry name" value="PRT6_C"/>
    <property type="match status" value="1"/>
</dbReference>